<feature type="binding site" evidence="13">
    <location>
        <position position="776"/>
    </location>
    <ligand>
        <name>Mg(2+)</name>
        <dbReference type="ChEBI" id="CHEBI:18420"/>
    </ligand>
</feature>
<evidence type="ECO:0000256" key="7">
    <source>
        <dbReference type="ARBA" id="ARBA00022723"/>
    </source>
</evidence>
<comment type="function">
    <text evidence="2">Catalyzes the reversible phosphorylation of pyruvate and phosphate.</text>
</comment>
<keyword evidence="6 16" id="KW-0808">Transferase</keyword>
<dbReference type="Gene3D" id="3.20.20.60">
    <property type="entry name" value="Phosphoenolpyruvate-binding domains"/>
    <property type="match status" value="1"/>
</dbReference>
<dbReference type="PIRSF" id="PIRSF000853">
    <property type="entry name" value="PPDK"/>
    <property type="match status" value="1"/>
</dbReference>
<keyword evidence="16" id="KW-0670">Pyruvate</keyword>
<dbReference type="GO" id="GO:0016301">
    <property type="term" value="F:kinase activity"/>
    <property type="evidence" value="ECO:0007669"/>
    <property type="project" value="UniProtKB-UniRule"/>
</dbReference>
<sequence length="886" mass="95687">MLPDLAPIPADQSRISIALSATGLAHYAWLQEDAAVQKHVAFPAVTLVTTDAPMSAEVFGGRAKCLQRLIRLGMPVPLTVALSFDAVRGIAQGRMPDIVQIMAPFGFAPLLSVRPSSLDPDWGGPGAILNIGMTHERHEELALTAGERAATSLYLRFIQSYAVQVARLDPEPFDLPEEPSRATLRAMLDAYEHETDEPFPQDPAVQLAEVLRSMARAWDGTTARLLRQAKGAPTDAGLGLVVQAMALGVGRGESGSGVIQFVDGDTGETRIIGRYLGQSQGREALRAGTGAAYLTRDDRGSSLEESCPEAFAELLRHGRHGRERLREEMQIEFTLENGRLRILDAVRVPRCSRAAVRIAVALAQDGIIPREDAVMRVEPNALSELLHRRVDPAASRDRLVGGIAASPGAASGRIVFSAADAQASAARDEPCILVRRETTPEDIRGMHAASAVLTIRGGMTSHAAVIGRGLGLPCVVGASELEIDRRRRVIVGPGGRTLAEGDVITVDGTAGEILVGEAPMLDAALDDNFRTLLAWADEFRDIGVRANADTPADARIAREFEAQGIGLCRTEHMFFEGERIGMMREMIFADTAQARRAVLDRLLPMQRADFAALFRIMAGQPVCIRLFDPPLHEFLPSDRQGLRDLAEGLSRPLSDVEARVEALREYNPMLGLRGVRLGITVPEIYDMQARAIFEAAVESAGQGAPVVPEVMIPLVSARREVEIVKARIDAVAAAVRAETGVRFDYRLGVMVETPRAALRAAEIAQHAAFLSFGTNDLTQMTYGLSRDDAGRFLGAYVGQGVFEEDPFHSLDLDGVGELLQIGAERGRQARPEVVLSICGEHAGSRRAIEFCRSQGFDYVSCSPYRVPIARLSAAQVALENLGNSVS</sequence>
<evidence type="ECO:0000256" key="4">
    <source>
        <dbReference type="ARBA" id="ARBA00011994"/>
    </source>
</evidence>
<feature type="binding site" evidence="12">
    <location>
        <position position="752"/>
    </location>
    <ligand>
        <name>substrate</name>
    </ligand>
</feature>
<accession>A0A6J4NIW8</accession>
<dbReference type="PANTHER" id="PTHR22931">
    <property type="entry name" value="PHOSPHOENOLPYRUVATE DIKINASE-RELATED"/>
    <property type="match status" value="1"/>
</dbReference>
<keyword evidence="9 13" id="KW-0460">Magnesium</keyword>
<dbReference type="SUPFAM" id="SSF52009">
    <property type="entry name" value="Phosphohistidine domain"/>
    <property type="match status" value="1"/>
</dbReference>
<dbReference type="InterPro" id="IPR040442">
    <property type="entry name" value="Pyrv_kinase-like_dom_sf"/>
</dbReference>
<evidence type="ECO:0000256" key="8">
    <source>
        <dbReference type="ARBA" id="ARBA00022777"/>
    </source>
</evidence>
<evidence type="ECO:0000256" key="6">
    <source>
        <dbReference type="ARBA" id="ARBA00022679"/>
    </source>
</evidence>
<feature type="binding site" evidence="12">
    <location>
        <position position="775"/>
    </location>
    <ligand>
        <name>substrate</name>
    </ligand>
</feature>
<evidence type="ECO:0000256" key="1">
    <source>
        <dbReference type="ARBA" id="ARBA00001946"/>
    </source>
</evidence>
<protein>
    <recommendedName>
        <fullName evidence="5 10">Pyruvate, phosphate dikinase</fullName>
        <ecNumber evidence="4 10">2.7.9.1</ecNumber>
    </recommendedName>
</protein>
<proteinExistence type="inferred from homology"/>
<evidence type="ECO:0000256" key="11">
    <source>
        <dbReference type="PIRSR" id="PIRSR000853-1"/>
    </source>
</evidence>
<feature type="domain" description="PEP-utilising enzyme C-terminal" evidence="15">
    <location>
        <begin position="527"/>
        <end position="876"/>
    </location>
</feature>
<comment type="cofactor">
    <cofactor evidence="1 10 13">
        <name>Mg(2+)</name>
        <dbReference type="ChEBI" id="CHEBI:18420"/>
    </cofactor>
</comment>
<dbReference type="Pfam" id="PF02896">
    <property type="entry name" value="PEP-utilizers_C"/>
    <property type="match status" value="1"/>
</dbReference>
<dbReference type="InterPro" id="IPR010121">
    <property type="entry name" value="Pyruvate_phosphate_dikinase"/>
</dbReference>
<dbReference type="Gene3D" id="1.10.189.10">
    <property type="entry name" value="Pyruvate Phosphate Dikinase, domain 2"/>
    <property type="match status" value="1"/>
</dbReference>
<dbReference type="AlphaFoldDB" id="A0A6J4NIW8"/>
<dbReference type="GO" id="GO:0050242">
    <property type="term" value="F:pyruvate, phosphate dikinase activity"/>
    <property type="evidence" value="ECO:0007669"/>
    <property type="project" value="UniProtKB-UniRule"/>
</dbReference>
<dbReference type="EC" id="2.7.9.1" evidence="4 10"/>
<dbReference type="EMBL" id="CADCUU010000013">
    <property type="protein sequence ID" value="CAA9384164.1"/>
    <property type="molecule type" value="Genomic_DNA"/>
</dbReference>
<dbReference type="InterPro" id="IPR015813">
    <property type="entry name" value="Pyrv/PenolPyrv_kinase-like_dom"/>
</dbReference>
<name>A0A6J4NIW8_9RHOB</name>
<feature type="binding site" evidence="12">
    <location>
        <position position="774"/>
    </location>
    <ligand>
        <name>substrate</name>
    </ligand>
</feature>
<feature type="active site" description="Tele-phosphohistidine intermediate" evidence="11">
    <location>
        <position position="462"/>
    </location>
</feature>
<dbReference type="InterPro" id="IPR013815">
    <property type="entry name" value="ATP_grasp_subdomain_1"/>
</dbReference>
<dbReference type="GO" id="GO:0005524">
    <property type="term" value="F:ATP binding"/>
    <property type="evidence" value="ECO:0007669"/>
    <property type="project" value="UniProtKB-UniRule"/>
</dbReference>
<feature type="binding site" evidence="12">
    <location>
        <position position="569"/>
    </location>
    <ligand>
        <name>substrate</name>
    </ligand>
</feature>
<evidence type="ECO:0000256" key="3">
    <source>
        <dbReference type="ARBA" id="ARBA00007837"/>
    </source>
</evidence>
<evidence type="ECO:0000256" key="5">
    <source>
        <dbReference type="ARBA" id="ARBA00020138"/>
    </source>
</evidence>
<keyword evidence="8 16" id="KW-0418">Kinase</keyword>
<dbReference type="InterPro" id="IPR036637">
    <property type="entry name" value="Phosphohistidine_dom_sf"/>
</dbReference>
<evidence type="ECO:0000256" key="12">
    <source>
        <dbReference type="PIRSR" id="PIRSR000853-2"/>
    </source>
</evidence>
<evidence type="ECO:0000256" key="2">
    <source>
        <dbReference type="ARBA" id="ARBA00003144"/>
    </source>
</evidence>
<evidence type="ECO:0000256" key="10">
    <source>
        <dbReference type="PIRNR" id="PIRNR000853"/>
    </source>
</evidence>
<dbReference type="Gene3D" id="3.30.1490.20">
    <property type="entry name" value="ATP-grasp fold, A domain"/>
    <property type="match status" value="1"/>
</dbReference>
<evidence type="ECO:0000259" key="15">
    <source>
        <dbReference type="Pfam" id="PF02896"/>
    </source>
</evidence>
<comment type="similarity">
    <text evidence="3 10">Belongs to the PEP-utilizing enzyme family.</text>
</comment>
<gene>
    <name evidence="16" type="ORF">AVDCRST_MAG15-80</name>
</gene>
<dbReference type="InterPro" id="IPR008279">
    <property type="entry name" value="PEP-util_enz_mobile_dom"/>
</dbReference>
<reference evidence="16" key="1">
    <citation type="submission" date="2020-02" db="EMBL/GenBank/DDBJ databases">
        <authorList>
            <person name="Meier V. D."/>
        </authorList>
    </citation>
    <scope>NUCLEOTIDE SEQUENCE</scope>
    <source>
        <strain evidence="16">AVDCRST_MAG15</strain>
    </source>
</reference>
<dbReference type="SUPFAM" id="SSF51621">
    <property type="entry name" value="Phosphoenolpyruvate/pyruvate domain"/>
    <property type="match status" value="1"/>
</dbReference>
<evidence type="ECO:0000259" key="14">
    <source>
        <dbReference type="Pfam" id="PF00391"/>
    </source>
</evidence>
<dbReference type="GO" id="GO:0046872">
    <property type="term" value="F:metal ion binding"/>
    <property type="evidence" value="ECO:0007669"/>
    <property type="project" value="UniProtKB-UniRule"/>
</dbReference>
<organism evidence="16">
    <name type="scientific">uncultured Rubellimicrobium sp</name>
    <dbReference type="NCBI Taxonomy" id="543078"/>
    <lineage>
        <taxon>Bacteria</taxon>
        <taxon>Pseudomonadati</taxon>
        <taxon>Pseudomonadota</taxon>
        <taxon>Alphaproteobacteria</taxon>
        <taxon>Rhodobacterales</taxon>
        <taxon>Roseobacteraceae</taxon>
        <taxon>Rubellimicrobium</taxon>
        <taxon>environmental samples</taxon>
    </lineage>
</organism>
<feature type="binding site" evidence="12">
    <location>
        <position position="776"/>
    </location>
    <ligand>
        <name>substrate</name>
    </ligand>
</feature>
<feature type="binding site" evidence="12">
    <location>
        <position position="773"/>
    </location>
    <ligand>
        <name>substrate</name>
    </ligand>
</feature>
<feature type="binding site" evidence="13">
    <location>
        <position position="752"/>
    </location>
    <ligand>
        <name>Mg(2+)</name>
        <dbReference type="ChEBI" id="CHEBI:18420"/>
    </ligand>
</feature>
<evidence type="ECO:0000313" key="16">
    <source>
        <dbReference type="EMBL" id="CAA9384164.1"/>
    </source>
</evidence>
<evidence type="ECO:0000256" key="9">
    <source>
        <dbReference type="ARBA" id="ARBA00022842"/>
    </source>
</evidence>
<evidence type="ECO:0000256" key="13">
    <source>
        <dbReference type="PIRSR" id="PIRSR000853-3"/>
    </source>
</evidence>
<dbReference type="Gene3D" id="3.50.30.10">
    <property type="entry name" value="Phosphohistidine domain"/>
    <property type="match status" value="1"/>
</dbReference>
<feature type="binding site" evidence="12">
    <location>
        <position position="625"/>
    </location>
    <ligand>
        <name>substrate</name>
    </ligand>
</feature>
<dbReference type="InterPro" id="IPR000121">
    <property type="entry name" value="PEP_util_C"/>
</dbReference>
<comment type="catalytic activity">
    <reaction evidence="10">
        <text>pyruvate + phosphate + ATP = phosphoenolpyruvate + AMP + diphosphate + H(+)</text>
        <dbReference type="Rhea" id="RHEA:10756"/>
        <dbReference type="ChEBI" id="CHEBI:15361"/>
        <dbReference type="ChEBI" id="CHEBI:15378"/>
        <dbReference type="ChEBI" id="CHEBI:30616"/>
        <dbReference type="ChEBI" id="CHEBI:33019"/>
        <dbReference type="ChEBI" id="CHEBI:43474"/>
        <dbReference type="ChEBI" id="CHEBI:58702"/>
        <dbReference type="ChEBI" id="CHEBI:456215"/>
        <dbReference type="EC" id="2.7.9.1"/>
    </reaction>
</comment>
<dbReference type="PANTHER" id="PTHR22931:SF9">
    <property type="entry name" value="PYRUVATE, PHOSPHATE DIKINASE 1, CHLOROPLASTIC"/>
    <property type="match status" value="1"/>
</dbReference>
<feature type="domain" description="PEP-utilising enzyme mobile" evidence="14">
    <location>
        <begin position="429"/>
        <end position="511"/>
    </location>
</feature>
<dbReference type="SUPFAM" id="SSF56059">
    <property type="entry name" value="Glutathione synthetase ATP-binding domain-like"/>
    <property type="match status" value="1"/>
</dbReference>
<feature type="active site" description="Proton donor" evidence="11">
    <location>
        <position position="838"/>
    </location>
</feature>
<dbReference type="Pfam" id="PF00391">
    <property type="entry name" value="PEP-utilizers"/>
    <property type="match status" value="1"/>
</dbReference>
<keyword evidence="7 13" id="KW-0479">Metal-binding</keyword>
<dbReference type="Gene3D" id="3.30.470.20">
    <property type="entry name" value="ATP-grasp fold, B domain"/>
    <property type="match status" value="1"/>
</dbReference>